<dbReference type="Proteomes" id="UP000077748">
    <property type="component" value="Chromosome"/>
</dbReference>
<dbReference type="InterPro" id="IPR012373">
    <property type="entry name" value="Ferrdict_sens_TM"/>
</dbReference>
<keyword evidence="1" id="KW-0472">Membrane</keyword>
<evidence type="ECO:0000313" key="5">
    <source>
        <dbReference type="Proteomes" id="UP000077748"/>
    </source>
</evidence>
<proteinExistence type="predicted"/>
<dbReference type="PIRSF" id="PIRSF018266">
    <property type="entry name" value="FecR"/>
    <property type="match status" value="1"/>
</dbReference>
<dbReference type="InterPro" id="IPR006860">
    <property type="entry name" value="FecR"/>
</dbReference>
<dbReference type="Gene3D" id="2.60.120.1440">
    <property type="match status" value="1"/>
</dbReference>
<dbReference type="RefSeq" id="WP_064583233.1">
    <property type="nucleotide sequence ID" value="NZ_CP015878.1"/>
</dbReference>
<dbReference type="Pfam" id="PF16220">
    <property type="entry name" value="DUF4880"/>
    <property type="match status" value="1"/>
</dbReference>
<reference evidence="4 5" key="1">
    <citation type="submission" date="2016-05" db="EMBL/GenBank/DDBJ databases">
        <title>Genome Sequence of Pseudomonas citronellolis Strain SJTE-3, an Estrogens and Persistent Organic Pollutants degradation strain.</title>
        <authorList>
            <person name="Liang R."/>
        </authorList>
    </citation>
    <scope>NUCLEOTIDE SEQUENCE [LARGE SCALE GENOMIC DNA]</scope>
    <source>
        <strain evidence="4 5">SJTE-3</strain>
    </source>
</reference>
<dbReference type="AlphaFoldDB" id="A0A1A9KEH8"/>
<evidence type="ECO:0000256" key="1">
    <source>
        <dbReference type="SAM" id="Phobius"/>
    </source>
</evidence>
<evidence type="ECO:0000259" key="3">
    <source>
        <dbReference type="Pfam" id="PF16220"/>
    </source>
</evidence>
<name>A0A1A9KEH8_9PSED</name>
<dbReference type="Pfam" id="PF04773">
    <property type="entry name" value="FecR"/>
    <property type="match status" value="1"/>
</dbReference>
<sequence length="320" mass="34926">MALTEQPRDAAARWFARVQDGALDAAEQAAFDAWLATPEHRHEFEQLQRLWGAADLIPAQRLRELAADEPIALRPQKTRRRWPAFAAAACVAGLAAGVALFSGWGRDYSAEFHTALGERRQVELPDGSQLELNGNTRLQVRFRDLRRDVTLERGEAMFSVAHAADRPFVVDAGLGAVTVTGTRFDVRRDADEVRVAVEEGKVRVAGREAASAEQLLTAGLGTHIDAQGRVAPAAATDVAAQTAWRDGRLVFNGASLAEVAREVSRYRAQPLRVGSPEVAKMRLTSVFRVDDTNALLMALPHLLPVKVRTLADGSSEIILR</sequence>
<evidence type="ECO:0000259" key="2">
    <source>
        <dbReference type="Pfam" id="PF04773"/>
    </source>
</evidence>
<keyword evidence="1" id="KW-0812">Transmembrane</keyword>
<dbReference type="EMBL" id="CP015878">
    <property type="protein sequence ID" value="ANI15403.1"/>
    <property type="molecule type" value="Genomic_DNA"/>
</dbReference>
<keyword evidence="1" id="KW-1133">Transmembrane helix</keyword>
<organism evidence="4 5">
    <name type="scientific">Pseudomonas citronellolis</name>
    <dbReference type="NCBI Taxonomy" id="53408"/>
    <lineage>
        <taxon>Bacteria</taxon>
        <taxon>Pseudomonadati</taxon>
        <taxon>Pseudomonadota</taxon>
        <taxon>Gammaproteobacteria</taxon>
        <taxon>Pseudomonadales</taxon>
        <taxon>Pseudomonadaceae</taxon>
        <taxon>Pseudomonas</taxon>
    </lineage>
</organism>
<dbReference type="GO" id="GO:0016989">
    <property type="term" value="F:sigma factor antagonist activity"/>
    <property type="evidence" value="ECO:0007669"/>
    <property type="project" value="TreeGrafter"/>
</dbReference>
<dbReference type="PANTHER" id="PTHR30273:SF2">
    <property type="entry name" value="PROTEIN FECR"/>
    <property type="match status" value="1"/>
</dbReference>
<gene>
    <name evidence="4" type="ORF">A9C11_16100</name>
</gene>
<accession>A0A1A9KEH8</accession>
<protein>
    <submittedName>
        <fullName evidence="4">Peptide ABC transporter substrate-binding protein</fullName>
    </submittedName>
</protein>
<dbReference type="PANTHER" id="PTHR30273">
    <property type="entry name" value="PERIPLASMIC SIGNAL SENSOR AND SIGMA FACTOR ACTIVATOR FECR-RELATED"/>
    <property type="match status" value="1"/>
</dbReference>
<feature type="transmembrane region" description="Helical" evidence="1">
    <location>
        <begin position="84"/>
        <end position="104"/>
    </location>
</feature>
<dbReference type="Gene3D" id="3.55.50.30">
    <property type="match status" value="1"/>
</dbReference>
<dbReference type="InterPro" id="IPR032623">
    <property type="entry name" value="FecR_N"/>
</dbReference>
<feature type="domain" description="FecR N-terminal" evidence="3">
    <location>
        <begin position="9"/>
        <end position="50"/>
    </location>
</feature>
<evidence type="ECO:0000313" key="4">
    <source>
        <dbReference type="EMBL" id="ANI15403.1"/>
    </source>
</evidence>
<feature type="domain" description="FecR protein" evidence="2">
    <location>
        <begin position="112"/>
        <end position="203"/>
    </location>
</feature>